<dbReference type="InterPro" id="IPR050834">
    <property type="entry name" value="Glycosyltransf_2"/>
</dbReference>
<dbReference type="SUPFAM" id="SSF53448">
    <property type="entry name" value="Nucleotide-diphospho-sugar transferases"/>
    <property type="match status" value="1"/>
</dbReference>
<name>A0A9D1EYU3_9BACT</name>
<dbReference type="CDD" id="cd00761">
    <property type="entry name" value="Glyco_tranf_GTA_type"/>
    <property type="match status" value="1"/>
</dbReference>
<organism evidence="2 3">
    <name type="scientific">Candidatus Scatousia excrementigallinarum</name>
    <dbReference type="NCBI Taxonomy" id="2840935"/>
    <lineage>
        <taxon>Bacteria</taxon>
        <taxon>Candidatus Scatousia</taxon>
    </lineage>
</organism>
<evidence type="ECO:0000313" key="3">
    <source>
        <dbReference type="Proteomes" id="UP000823928"/>
    </source>
</evidence>
<evidence type="ECO:0000259" key="1">
    <source>
        <dbReference type="Pfam" id="PF00535"/>
    </source>
</evidence>
<sequence length="378" mass="43478">MENLDNSQINNMDVLNSINKQTGGGAISIVIPIYNGRNYIDNIFNNFKDFLQNAENSLIFIDDGSKDDSYRYLTEKSSYYKNIHVLHKENGGIASARNAGLKLADSKYIVFMDQDDRIDVDLLLKNLELLENNNADFLVADHCIVNNQIERKCGNIYGKSVIEGGDLKRIAADFMTTHCAPCKEILVKHNVKFISPTVWNCIYNLDFLKRNRISFFSFVDFEDDFIFMVQCLCAANKIVTSDVAFYKWYIIETSESHTSKYIQNFQEKRSALNAWLYDKAVGLNIDNSNLKLFKNFLYTSALRGGYTSVCSVKNKNNFSAKRRELKEIAAKPDKEVKVDFTHTNTAWSLREKIAMNLIRCHLYGCAILMDKFYKLLKR</sequence>
<reference evidence="2" key="2">
    <citation type="journal article" date="2021" name="PeerJ">
        <title>Extensive microbial diversity within the chicken gut microbiome revealed by metagenomics and culture.</title>
        <authorList>
            <person name="Gilroy R."/>
            <person name="Ravi A."/>
            <person name="Getino M."/>
            <person name="Pursley I."/>
            <person name="Horton D.L."/>
            <person name="Alikhan N.F."/>
            <person name="Baker D."/>
            <person name="Gharbi K."/>
            <person name="Hall N."/>
            <person name="Watson M."/>
            <person name="Adriaenssens E.M."/>
            <person name="Foster-Nyarko E."/>
            <person name="Jarju S."/>
            <person name="Secka A."/>
            <person name="Antonio M."/>
            <person name="Oren A."/>
            <person name="Chaudhuri R.R."/>
            <person name="La Ragione R."/>
            <person name="Hildebrand F."/>
            <person name="Pallen M.J."/>
        </authorList>
    </citation>
    <scope>NUCLEOTIDE SEQUENCE</scope>
    <source>
        <strain evidence="2">6276</strain>
    </source>
</reference>
<gene>
    <name evidence="2" type="ORF">IAC10_06190</name>
</gene>
<dbReference type="InterPro" id="IPR029044">
    <property type="entry name" value="Nucleotide-diphossugar_trans"/>
</dbReference>
<dbReference type="Proteomes" id="UP000823928">
    <property type="component" value="Unassembled WGS sequence"/>
</dbReference>
<evidence type="ECO:0000313" key="2">
    <source>
        <dbReference type="EMBL" id="HIS36204.1"/>
    </source>
</evidence>
<dbReference type="Pfam" id="PF00535">
    <property type="entry name" value="Glycos_transf_2"/>
    <property type="match status" value="1"/>
</dbReference>
<reference evidence="2" key="1">
    <citation type="submission" date="2020-10" db="EMBL/GenBank/DDBJ databases">
        <authorList>
            <person name="Gilroy R."/>
        </authorList>
    </citation>
    <scope>NUCLEOTIDE SEQUENCE</scope>
    <source>
        <strain evidence="2">6276</strain>
    </source>
</reference>
<dbReference type="PANTHER" id="PTHR43685:SF2">
    <property type="entry name" value="GLYCOSYLTRANSFERASE 2-LIKE DOMAIN-CONTAINING PROTEIN"/>
    <property type="match status" value="1"/>
</dbReference>
<protein>
    <submittedName>
        <fullName evidence="2">Glycosyltransferase</fullName>
    </submittedName>
</protein>
<dbReference type="EMBL" id="DVIU01000122">
    <property type="protein sequence ID" value="HIS36204.1"/>
    <property type="molecule type" value="Genomic_DNA"/>
</dbReference>
<accession>A0A9D1EYU3</accession>
<dbReference type="PANTHER" id="PTHR43685">
    <property type="entry name" value="GLYCOSYLTRANSFERASE"/>
    <property type="match status" value="1"/>
</dbReference>
<feature type="domain" description="Glycosyltransferase 2-like" evidence="1">
    <location>
        <begin position="28"/>
        <end position="140"/>
    </location>
</feature>
<comment type="caution">
    <text evidence="2">The sequence shown here is derived from an EMBL/GenBank/DDBJ whole genome shotgun (WGS) entry which is preliminary data.</text>
</comment>
<dbReference type="InterPro" id="IPR001173">
    <property type="entry name" value="Glyco_trans_2-like"/>
</dbReference>
<proteinExistence type="predicted"/>
<dbReference type="Gene3D" id="3.90.550.10">
    <property type="entry name" value="Spore Coat Polysaccharide Biosynthesis Protein SpsA, Chain A"/>
    <property type="match status" value="1"/>
</dbReference>
<dbReference type="AlphaFoldDB" id="A0A9D1EYU3"/>